<evidence type="ECO:0000256" key="4">
    <source>
        <dbReference type="ARBA" id="ARBA00022528"/>
    </source>
</evidence>
<proteinExistence type="inferred from homology"/>
<keyword evidence="8" id="KW-0732">Signal</keyword>
<keyword evidence="6" id="KW-0934">Plastid</keyword>
<keyword evidence="7" id="KW-0148">Chlorophyll</keyword>
<dbReference type="Pfam" id="PF00504">
    <property type="entry name" value="Chloroa_b-bind"/>
    <property type="match status" value="1"/>
</dbReference>
<keyword evidence="10" id="KW-1185">Reference proteome</keyword>
<evidence type="ECO:0000256" key="6">
    <source>
        <dbReference type="ARBA" id="ARBA00022640"/>
    </source>
</evidence>
<gene>
    <name evidence="9" type="ORF">TrLO_g8437</name>
</gene>
<evidence type="ECO:0000313" key="10">
    <source>
        <dbReference type="Proteomes" id="UP001165122"/>
    </source>
</evidence>
<dbReference type="GO" id="GO:0009507">
    <property type="term" value="C:chloroplast"/>
    <property type="evidence" value="ECO:0007669"/>
    <property type="project" value="UniProtKB-SubCell"/>
</dbReference>
<feature type="signal peptide" evidence="8">
    <location>
        <begin position="1"/>
        <end position="27"/>
    </location>
</feature>
<evidence type="ECO:0000313" key="9">
    <source>
        <dbReference type="EMBL" id="GMH66936.1"/>
    </source>
</evidence>
<dbReference type="AlphaFoldDB" id="A0A9W7A6N8"/>
<name>A0A9W7A6N8_9STRA</name>
<keyword evidence="7" id="KW-0157">Chromophore</keyword>
<evidence type="ECO:0000256" key="3">
    <source>
        <dbReference type="ARBA" id="ARBA00005933"/>
    </source>
</evidence>
<dbReference type="Gene3D" id="1.10.3460.10">
    <property type="entry name" value="Chlorophyll a/b binding protein domain"/>
    <property type="match status" value="1"/>
</dbReference>
<feature type="chain" id="PRO_5040761646" evidence="8">
    <location>
        <begin position="28"/>
        <end position="216"/>
    </location>
</feature>
<dbReference type="Proteomes" id="UP001165122">
    <property type="component" value="Unassembled WGS sequence"/>
</dbReference>
<dbReference type="InterPro" id="IPR001344">
    <property type="entry name" value="Chloro_AB-bd_pln"/>
</dbReference>
<dbReference type="InterPro" id="IPR022796">
    <property type="entry name" value="Chloroa_b-bind"/>
</dbReference>
<feature type="binding site" evidence="7">
    <location>
        <position position="89"/>
    </location>
    <ligand>
        <name>chlorophyll a</name>
        <dbReference type="ChEBI" id="CHEBI:58416"/>
        <label>1</label>
    </ligand>
</feature>
<comment type="function">
    <text evidence="1">The light-harvesting complex (LHC) functions as a light receptor, it captures and delivers excitation energy to photosystems with which it is closely associated. Energy is transferred from the carotenoid and chlorophyll C (or B) to chlorophyll A and the photosynthetic reaction centers where it is used to synthesize ATP and reducing power.</text>
</comment>
<dbReference type="GO" id="GO:0009765">
    <property type="term" value="P:photosynthesis, light harvesting"/>
    <property type="evidence" value="ECO:0007669"/>
    <property type="project" value="InterPro"/>
</dbReference>
<dbReference type="GO" id="GO:0016168">
    <property type="term" value="F:chlorophyll binding"/>
    <property type="evidence" value="ECO:0007669"/>
    <property type="project" value="UniProtKB-KW"/>
</dbReference>
<comment type="similarity">
    <text evidence="3">Belongs to the fucoxanthin chlorophyll protein family.</text>
</comment>
<feature type="binding site" evidence="7">
    <location>
        <position position="194"/>
    </location>
    <ligand>
        <name>chlorophyll a</name>
        <dbReference type="ChEBI" id="CHEBI:58416"/>
        <label>1</label>
    </ligand>
</feature>
<feature type="binding site" evidence="7">
    <location>
        <position position="206"/>
    </location>
    <ligand>
        <name>chlorophyll a</name>
        <dbReference type="ChEBI" id="CHEBI:58416"/>
        <label>1</label>
    </ligand>
</feature>
<dbReference type="SUPFAM" id="SSF103511">
    <property type="entry name" value="Chlorophyll a-b binding protein"/>
    <property type="match status" value="1"/>
</dbReference>
<feature type="binding site" description="axial binding residue" evidence="7">
    <location>
        <position position="91"/>
    </location>
    <ligand>
        <name>chlorophyll b</name>
        <dbReference type="ChEBI" id="CHEBI:61721"/>
        <label>1</label>
    </ligand>
    <ligandPart>
        <name>Mg</name>
        <dbReference type="ChEBI" id="CHEBI:25107"/>
    </ligandPart>
</feature>
<evidence type="ECO:0000256" key="7">
    <source>
        <dbReference type="PIRSR" id="PIRSR601344-1"/>
    </source>
</evidence>
<evidence type="ECO:0000256" key="2">
    <source>
        <dbReference type="ARBA" id="ARBA00004229"/>
    </source>
</evidence>
<sequence>MFSLKSRSYIHMFRFAVFLSILSLATGFTVTPQAVRSSSLGVTSKSLPFLEAPAKLDGTSLVGDFGFDPMGLSDIQADLKYARWAELKHGRICMLAIVGMVTQEYGPFGSGWHVPSPHAGQFTELDPFAAVGAVGFEGNAQIFLAIATIELINFNKHYGEGTPGDIGWDFLGLLDGKTDEQIRRTMEQEIVHCRLAMIAFTGAAVQTLIFHEPLLG</sequence>
<dbReference type="EMBL" id="BRXW01000566">
    <property type="protein sequence ID" value="GMH66936.1"/>
    <property type="molecule type" value="Genomic_DNA"/>
</dbReference>
<dbReference type="GO" id="GO:0016020">
    <property type="term" value="C:membrane"/>
    <property type="evidence" value="ECO:0007669"/>
    <property type="project" value="InterPro"/>
</dbReference>
<keyword evidence="4" id="KW-0150">Chloroplast</keyword>
<reference evidence="10" key="1">
    <citation type="journal article" date="2023" name="Commun. Biol.">
        <title>Genome analysis of Parmales, the sister group of diatoms, reveals the evolutionary specialization of diatoms from phago-mixotrophs to photoautotrophs.</title>
        <authorList>
            <person name="Ban H."/>
            <person name="Sato S."/>
            <person name="Yoshikawa S."/>
            <person name="Yamada K."/>
            <person name="Nakamura Y."/>
            <person name="Ichinomiya M."/>
            <person name="Sato N."/>
            <person name="Blanc-Mathieu R."/>
            <person name="Endo H."/>
            <person name="Kuwata A."/>
            <person name="Ogata H."/>
        </authorList>
    </citation>
    <scope>NUCLEOTIDE SEQUENCE [LARGE SCALE GENOMIC DNA]</scope>
    <source>
        <strain evidence="10">NIES 3700</strain>
    </source>
</reference>
<dbReference type="OrthoDB" id="423598at2759"/>
<feature type="binding site" evidence="7">
    <location>
        <position position="189"/>
    </location>
    <ligand>
        <name>chlorophyll a</name>
        <dbReference type="ChEBI" id="CHEBI:58416"/>
        <label>1</label>
    </ligand>
</feature>
<comment type="caution">
    <text evidence="9">The sequence shown here is derived from an EMBL/GenBank/DDBJ whole genome shotgun (WGS) entry which is preliminary data.</text>
</comment>
<dbReference type="PANTHER" id="PTHR21649">
    <property type="entry name" value="CHLOROPHYLL A/B BINDING PROTEIN"/>
    <property type="match status" value="1"/>
</dbReference>
<protein>
    <submittedName>
        <fullName evidence="9">Uncharacterized protein</fullName>
    </submittedName>
</protein>
<comment type="subcellular location">
    <subcellularLocation>
        <location evidence="2">Plastid</location>
        <location evidence="2">Chloroplast</location>
    </subcellularLocation>
</comment>
<evidence type="ECO:0000256" key="5">
    <source>
        <dbReference type="ARBA" id="ARBA00022531"/>
    </source>
</evidence>
<evidence type="ECO:0000256" key="1">
    <source>
        <dbReference type="ARBA" id="ARBA00004022"/>
    </source>
</evidence>
<feature type="binding site" evidence="7">
    <location>
        <position position="73"/>
    </location>
    <ligand>
        <name>chlorophyll a</name>
        <dbReference type="ChEBI" id="CHEBI:58416"/>
        <label>1</label>
    </ligand>
</feature>
<evidence type="ECO:0000256" key="8">
    <source>
        <dbReference type="SAM" id="SignalP"/>
    </source>
</evidence>
<keyword evidence="5" id="KW-0602">Photosynthesis</keyword>
<organism evidence="9 10">
    <name type="scientific">Triparma laevis f. longispina</name>
    <dbReference type="NCBI Taxonomy" id="1714387"/>
    <lineage>
        <taxon>Eukaryota</taxon>
        <taxon>Sar</taxon>
        <taxon>Stramenopiles</taxon>
        <taxon>Ochrophyta</taxon>
        <taxon>Bolidophyceae</taxon>
        <taxon>Parmales</taxon>
        <taxon>Triparmaceae</taxon>
        <taxon>Triparma</taxon>
    </lineage>
</organism>
<feature type="binding site" evidence="7">
    <location>
        <position position="86"/>
    </location>
    <ligand>
        <name>chlorophyll a</name>
        <dbReference type="ChEBI" id="CHEBI:58416"/>
        <label>1</label>
    </ligand>
</feature>
<accession>A0A9W7A6N8</accession>